<protein>
    <submittedName>
        <fullName evidence="1">Uncharacterized protein</fullName>
    </submittedName>
</protein>
<evidence type="ECO:0000313" key="2">
    <source>
        <dbReference type="Proteomes" id="UP000054776"/>
    </source>
</evidence>
<accession>A0A0V1BN88</accession>
<dbReference type="Proteomes" id="UP000054776">
    <property type="component" value="Unassembled WGS sequence"/>
</dbReference>
<keyword evidence="2" id="KW-1185">Reference proteome</keyword>
<dbReference type="AlphaFoldDB" id="A0A0V1BN88"/>
<gene>
    <name evidence="1" type="ORF">T01_3489</name>
</gene>
<dbReference type="EMBL" id="JYDH01000027">
    <property type="protein sequence ID" value="KRY38254.1"/>
    <property type="molecule type" value="Genomic_DNA"/>
</dbReference>
<evidence type="ECO:0000313" key="1">
    <source>
        <dbReference type="EMBL" id="KRY38254.1"/>
    </source>
</evidence>
<comment type="caution">
    <text evidence="1">The sequence shown here is derived from an EMBL/GenBank/DDBJ whole genome shotgun (WGS) entry which is preliminary data.</text>
</comment>
<organism evidence="1 2">
    <name type="scientific">Trichinella spiralis</name>
    <name type="common">Trichina worm</name>
    <dbReference type="NCBI Taxonomy" id="6334"/>
    <lineage>
        <taxon>Eukaryota</taxon>
        <taxon>Metazoa</taxon>
        <taxon>Ecdysozoa</taxon>
        <taxon>Nematoda</taxon>
        <taxon>Enoplea</taxon>
        <taxon>Dorylaimia</taxon>
        <taxon>Trichinellida</taxon>
        <taxon>Trichinellidae</taxon>
        <taxon>Trichinella</taxon>
    </lineage>
</organism>
<dbReference type="InParanoid" id="A0A0V1BN88"/>
<name>A0A0V1BN88_TRISP</name>
<proteinExistence type="predicted"/>
<sequence>MYGADAAIQFLKEFHFSGTAPTPIRSFFNSLIEYLYHRDVLAPPLFSNNGDSVPLVIPPTHNSFHAGASHSATSSIIDDKLRRRRKWTGDCARLS</sequence>
<reference evidence="1 2" key="1">
    <citation type="submission" date="2015-01" db="EMBL/GenBank/DDBJ databases">
        <title>Evolution of Trichinella species and genotypes.</title>
        <authorList>
            <person name="Korhonen P.K."/>
            <person name="Edoardo P."/>
            <person name="Giuseppe L.R."/>
            <person name="Gasser R.B."/>
        </authorList>
    </citation>
    <scope>NUCLEOTIDE SEQUENCE [LARGE SCALE GENOMIC DNA]</scope>
    <source>
        <strain evidence="1">ISS3</strain>
    </source>
</reference>